<reference evidence="7" key="1">
    <citation type="submission" date="2010-11" db="EMBL/GenBank/DDBJ databases">
        <title>The complete genome of Mahella australiensis DSM 15567.</title>
        <authorList>
            <consortium name="US DOE Joint Genome Institute (JGI-PGF)"/>
            <person name="Lucas S."/>
            <person name="Copeland A."/>
            <person name="Lapidus A."/>
            <person name="Bruce D."/>
            <person name="Goodwin L."/>
            <person name="Pitluck S."/>
            <person name="Kyrpides N."/>
            <person name="Mavromatis K."/>
            <person name="Pagani I."/>
            <person name="Ivanova N."/>
            <person name="Teshima H."/>
            <person name="Brettin T."/>
            <person name="Detter J.C."/>
            <person name="Han C."/>
            <person name="Tapia R."/>
            <person name="Land M."/>
            <person name="Hauser L."/>
            <person name="Markowitz V."/>
            <person name="Cheng J.-F."/>
            <person name="Hugenholtz P."/>
            <person name="Woyke T."/>
            <person name="Wu D."/>
            <person name="Spring S."/>
            <person name="Pukall R."/>
            <person name="Steenblock K."/>
            <person name="Schneider S."/>
            <person name="Klenk H.-P."/>
            <person name="Eisen J.A."/>
        </authorList>
    </citation>
    <scope>NUCLEOTIDE SEQUENCE [LARGE SCALE GENOMIC DNA]</scope>
    <source>
        <strain evidence="7">DSM 15567 / CIP 107919 / 50-1 BON</strain>
    </source>
</reference>
<organism evidence="6 7">
    <name type="scientific">Mahella australiensis (strain DSM 15567 / CIP 107919 / 50-1 BON)</name>
    <dbReference type="NCBI Taxonomy" id="697281"/>
    <lineage>
        <taxon>Bacteria</taxon>
        <taxon>Bacillati</taxon>
        <taxon>Bacillota</taxon>
        <taxon>Clostridia</taxon>
        <taxon>Thermoanaerobacterales</taxon>
        <taxon>Thermoanaerobacterales Family IV. Incertae Sedis</taxon>
        <taxon>Mahella</taxon>
    </lineage>
</organism>
<evidence type="ECO:0000313" key="7">
    <source>
        <dbReference type="Proteomes" id="UP000008457"/>
    </source>
</evidence>
<sequence>MKIGVALGGGAARGYAHIGVLKALEHRGIRPDYVAGCSMGALIGAIYCTGISIDMLEELAITITPKYWLDPSLSRTGLLQGKKLESVIATLTGNRKMEDLAIPFWAVATDVMASEPYIFKSGSIATAVRASTAIPAVFEPVYLDDRILVDGGFVDLIPADLVKEMGADIIIAVNVGFSSASINPSNAAELLMLSIDTLQKQLYKYKAIDADYIIRPDVSDIKPNQFDKAQDCIKIGERAAEQALEAYDM</sequence>
<dbReference type="Gene3D" id="3.40.1090.10">
    <property type="entry name" value="Cytosolic phospholipase A2 catalytic domain"/>
    <property type="match status" value="2"/>
</dbReference>
<name>F4A3F5_MAHA5</name>
<dbReference type="Pfam" id="PF01734">
    <property type="entry name" value="Patatin"/>
    <property type="match status" value="1"/>
</dbReference>
<feature type="active site" description="Nucleophile" evidence="4">
    <location>
        <position position="38"/>
    </location>
</feature>
<dbReference type="GO" id="GO:0016042">
    <property type="term" value="P:lipid catabolic process"/>
    <property type="evidence" value="ECO:0007669"/>
    <property type="project" value="UniProtKB-UniRule"/>
</dbReference>
<dbReference type="InterPro" id="IPR016035">
    <property type="entry name" value="Acyl_Trfase/lysoPLipase"/>
</dbReference>
<evidence type="ECO:0000259" key="5">
    <source>
        <dbReference type="PROSITE" id="PS51635"/>
    </source>
</evidence>
<gene>
    <name evidence="6" type="ordered locus">Mahau_2239</name>
</gene>
<keyword evidence="1 4" id="KW-0378">Hydrolase</keyword>
<dbReference type="InterPro" id="IPR002641">
    <property type="entry name" value="PNPLA_dom"/>
</dbReference>
<reference evidence="6 7" key="2">
    <citation type="journal article" date="2011" name="Stand. Genomic Sci.">
        <title>Complete genome sequence of Mahella australiensis type strain (50-1 BON).</title>
        <authorList>
            <person name="Sikorski J."/>
            <person name="Teshima H."/>
            <person name="Nolan M."/>
            <person name="Lucas S."/>
            <person name="Hammon N."/>
            <person name="Deshpande S."/>
            <person name="Cheng J.F."/>
            <person name="Pitluck S."/>
            <person name="Liolios K."/>
            <person name="Pagani I."/>
            <person name="Ivanova N."/>
            <person name="Huntemann M."/>
            <person name="Mavromatis K."/>
            <person name="Ovchinikova G."/>
            <person name="Pati A."/>
            <person name="Tapia R."/>
            <person name="Han C."/>
            <person name="Goodwin L."/>
            <person name="Chen A."/>
            <person name="Palaniappan K."/>
            <person name="Land M."/>
            <person name="Hauser L."/>
            <person name="Ngatchou-Djao O.D."/>
            <person name="Rohde M."/>
            <person name="Pukall R."/>
            <person name="Spring S."/>
            <person name="Abt B."/>
            <person name="Goker M."/>
            <person name="Detter J.C."/>
            <person name="Woyke T."/>
            <person name="Bristow J."/>
            <person name="Markowitz V."/>
            <person name="Hugenholtz P."/>
            <person name="Eisen J.A."/>
            <person name="Kyrpides N.C."/>
            <person name="Klenk H.P."/>
            <person name="Lapidus A."/>
        </authorList>
    </citation>
    <scope>NUCLEOTIDE SEQUENCE [LARGE SCALE GENOMIC DNA]</scope>
    <source>
        <strain evidence="7">DSM 15567 / CIP 107919 / 50-1 BON</strain>
    </source>
</reference>
<dbReference type="AlphaFoldDB" id="F4A3F5"/>
<dbReference type="eggNOG" id="COG1752">
    <property type="taxonomic scope" value="Bacteria"/>
</dbReference>
<evidence type="ECO:0000256" key="1">
    <source>
        <dbReference type="ARBA" id="ARBA00022801"/>
    </source>
</evidence>
<dbReference type="PANTHER" id="PTHR14226">
    <property type="entry name" value="NEUROPATHY TARGET ESTERASE/SWISS CHEESE D.MELANOGASTER"/>
    <property type="match status" value="1"/>
</dbReference>
<evidence type="ECO:0000256" key="3">
    <source>
        <dbReference type="ARBA" id="ARBA00023098"/>
    </source>
</evidence>
<dbReference type="STRING" id="697281.Mahau_2239"/>
<protein>
    <submittedName>
        <fullName evidence="6">Patatin</fullName>
    </submittedName>
</protein>
<dbReference type="PANTHER" id="PTHR14226:SF76">
    <property type="entry name" value="NTE FAMILY PROTEIN RSSA"/>
    <property type="match status" value="1"/>
</dbReference>
<dbReference type="Proteomes" id="UP000008457">
    <property type="component" value="Chromosome"/>
</dbReference>
<comment type="caution">
    <text evidence="4">Lacks conserved residue(s) required for the propagation of feature annotation.</text>
</comment>
<dbReference type="RefSeq" id="WP_013781837.1">
    <property type="nucleotide sequence ID" value="NC_015520.1"/>
</dbReference>
<dbReference type="SUPFAM" id="SSF52151">
    <property type="entry name" value="FabD/lysophospholipase-like"/>
    <property type="match status" value="1"/>
</dbReference>
<accession>F4A3F5</accession>
<keyword evidence="2 4" id="KW-0442">Lipid degradation</keyword>
<keyword evidence="3 4" id="KW-0443">Lipid metabolism</keyword>
<dbReference type="KEGG" id="mas:Mahau_2239"/>
<feature type="domain" description="PNPLA" evidence="5">
    <location>
        <begin position="5"/>
        <end position="163"/>
    </location>
</feature>
<dbReference type="OrthoDB" id="9770965at2"/>
<dbReference type="EMBL" id="CP002360">
    <property type="protein sequence ID" value="AEE97410.1"/>
    <property type="molecule type" value="Genomic_DNA"/>
</dbReference>
<feature type="short sequence motif" description="GXSXG" evidence="4">
    <location>
        <begin position="36"/>
        <end position="40"/>
    </location>
</feature>
<keyword evidence="7" id="KW-1185">Reference proteome</keyword>
<evidence type="ECO:0000256" key="4">
    <source>
        <dbReference type="PROSITE-ProRule" id="PRU01161"/>
    </source>
</evidence>
<feature type="active site" description="Proton acceptor" evidence="4">
    <location>
        <position position="150"/>
    </location>
</feature>
<feature type="short sequence motif" description="DGA/G" evidence="4">
    <location>
        <begin position="150"/>
        <end position="152"/>
    </location>
</feature>
<proteinExistence type="predicted"/>
<dbReference type="HOGENOM" id="CLU_047251_0_1_9"/>
<dbReference type="PROSITE" id="PS51635">
    <property type="entry name" value="PNPLA"/>
    <property type="match status" value="1"/>
</dbReference>
<dbReference type="GO" id="GO:0016787">
    <property type="term" value="F:hydrolase activity"/>
    <property type="evidence" value="ECO:0007669"/>
    <property type="project" value="UniProtKB-UniRule"/>
</dbReference>
<evidence type="ECO:0000256" key="2">
    <source>
        <dbReference type="ARBA" id="ARBA00022963"/>
    </source>
</evidence>
<dbReference type="InterPro" id="IPR050301">
    <property type="entry name" value="NTE"/>
</dbReference>
<dbReference type="CDD" id="cd07205">
    <property type="entry name" value="Pat_PNPLA6_PNPLA7_NTE1_like"/>
    <property type="match status" value="1"/>
</dbReference>
<evidence type="ECO:0000313" key="6">
    <source>
        <dbReference type="EMBL" id="AEE97410.1"/>
    </source>
</evidence>